<protein>
    <submittedName>
        <fullName evidence="1">Uncharacterized protein</fullName>
    </submittedName>
</protein>
<accession>A0A9W7SII6</accession>
<evidence type="ECO:0000313" key="2">
    <source>
        <dbReference type="Proteomes" id="UP001138500"/>
    </source>
</evidence>
<reference evidence="1 2" key="1">
    <citation type="journal article" date="2018" name="IMA Fungus">
        <title>IMA Genome-F 10: Nine draft genome sequences of Claviceps purpurea s.lat., including C. arundinis, C. humidiphila, and C. cf. spartinae, pseudomolecules for the pitch canker pathogen Fusarium circinatum, draft genome of Davidsoniella eucalypti, Grosmannia galeiformis, Quambalaria eucalypti, and Teratosphaeria destructans.</title>
        <authorList>
            <person name="Wingfield B.D."/>
            <person name="Liu M."/>
            <person name="Nguyen H.D."/>
            <person name="Lane F.A."/>
            <person name="Morgan S.W."/>
            <person name="De Vos L."/>
            <person name="Wilken P.M."/>
            <person name="Duong T.A."/>
            <person name="Aylward J."/>
            <person name="Coetzee M.P."/>
            <person name="Dadej K."/>
            <person name="De Beer Z.W."/>
            <person name="Findlay W."/>
            <person name="Havenga M."/>
            <person name="Kolarik M."/>
            <person name="Menzies J.G."/>
            <person name="Naidoo K."/>
            <person name="Pochopski O."/>
            <person name="Shoukouhi P."/>
            <person name="Santana Q.C."/>
            <person name="Seifert K.A."/>
            <person name="Soal N."/>
            <person name="Steenkamp E.T."/>
            <person name="Tatham C.T."/>
            <person name="van der Nest M.A."/>
            <person name="Wingfield M.J."/>
        </authorList>
    </citation>
    <scope>NUCLEOTIDE SEQUENCE [LARGE SCALE GENOMIC DNA]</scope>
    <source>
        <strain evidence="1">CMW44962</strain>
    </source>
</reference>
<sequence length="107" mass="12056">MDTVFPANYSIASRKLEERLDVDDVVILLKLGDDVETVRSKYLAWLNYNLNRRGIRCNQVMKNTEEQLNVTTLLCSRDDYAFATGCGLVRRCLDLAGVMLAFATASC</sequence>
<organism evidence="1 2">
    <name type="scientific">Teratosphaeria destructans</name>
    <dbReference type="NCBI Taxonomy" id="418781"/>
    <lineage>
        <taxon>Eukaryota</taxon>
        <taxon>Fungi</taxon>
        <taxon>Dikarya</taxon>
        <taxon>Ascomycota</taxon>
        <taxon>Pezizomycotina</taxon>
        <taxon>Dothideomycetes</taxon>
        <taxon>Dothideomycetidae</taxon>
        <taxon>Mycosphaerellales</taxon>
        <taxon>Teratosphaeriaceae</taxon>
        <taxon>Teratosphaeria</taxon>
    </lineage>
</organism>
<dbReference type="AlphaFoldDB" id="A0A9W7SII6"/>
<dbReference type="Proteomes" id="UP001138500">
    <property type="component" value="Unassembled WGS sequence"/>
</dbReference>
<proteinExistence type="predicted"/>
<comment type="caution">
    <text evidence="1">The sequence shown here is derived from an EMBL/GenBank/DDBJ whole genome shotgun (WGS) entry which is preliminary data.</text>
</comment>
<reference evidence="1 2" key="2">
    <citation type="journal article" date="2021" name="Curr. Genet.">
        <title>Genetic response to nitrogen starvation in the aggressive Eucalyptus foliar pathogen Teratosphaeria destructans.</title>
        <authorList>
            <person name="Havenga M."/>
            <person name="Wingfield B.D."/>
            <person name="Wingfield M.J."/>
            <person name="Dreyer L.L."/>
            <person name="Roets F."/>
            <person name="Aylward J."/>
        </authorList>
    </citation>
    <scope>NUCLEOTIDE SEQUENCE [LARGE SCALE GENOMIC DNA]</scope>
    <source>
        <strain evidence="1">CMW44962</strain>
    </source>
</reference>
<evidence type="ECO:0000313" key="1">
    <source>
        <dbReference type="EMBL" id="KAH9809753.1"/>
    </source>
</evidence>
<dbReference type="EMBL" id="RIBY02002545">
    <property type="protein sequence ID" value="KAH9809753.1"/>
    <property type="molecule type" value="Genomic_DNA"/>
</dbReference>
<gene>
    <name evidence="1" type="ORF">Tdes44962_MAKER06087</name>
</gene>
<name>A0A9W7SII6_9PEZI</name>
<keyword evidence="2" id="KW-1185">Reference proteome</keyword>